<dbReference type="GO" id="GO:0006412">
    <property type="term" value="P:translation"/>
    <property type="evidence" value="ECO:0007669"/>
    <property type="project" value="InterPro"/>
</dbReference>
<feature type="compositionally biased region" description="Basic and acidic residues" evidence="5">
    <location>
        <begin position="935"/>
        <end position="959"/>
    </location>
</feature>
<name>A0A9E7JET1_9LILI</name>
<dbReference type="FunFam" id="3.90.470.10:FF:000005">
    <property type="entry name" value="60S ribosomal protein L17"/>
    <property type="match status" value="1"/>
</dbReference>
<feature type="region of interest" description="Disordered" evidence="5">
    <location>
        <begin position="1005"/>
        <end position="1062"/>
    </location>
</feature>
<feature type="compositionally biased region" description="Acidic residues" evidence="5">
    <location>
        <begin position="401"/>
        <end position="412"/>
    </location>
</feature>
<feature type="compositionally biased region" description="Polar residues" evidence="5">
    <location>
        <begin position="852"/>
        <end position="884"/>
    </location>
</feature>
<dbReference type="InterPro" id="IPR036394">
    <property type="entry name" value="Ribosomal_uL22_sf"/>
</dbReference>
<feature type="compositionally biased region" description="Basic and acidic residues" evidence="5">
    <location>
        <begin position="979"/>
        <end position="989"/>
    </location>
</feature>
<dbReference type="SUPFAM" id="SSF54843">
    <property type="entry name" value="Ribosomal protein L22"/>
    <property type="match status" value="1"/>
</dbReference>
<feature type="compositionally biased region" description="Basic and acidic residues" evidence="5">
    <location>
        <begin position="1046"/>
        <end position="1055"/>
    </location>
</feature>
<dbReference type="Pfam" id="PF00237">
    <property type="entry name" value="Ribosomal_L22"/>
    <property type="match status" value="1"/>
</dbReference>
<feature type="compositionally biased region" description="Low complexity" evidence="5">
    <location>
        <begin position="450"/>
        <end position="463"/>
    </location>
</feature>
<feature type="region of interest" description="Disordered" evidence="5">
    <location>
        <begin position="755"/>
        <end position="989"/>
    </location>
</feature>
<feature type="compositionally biased region" description="Polar residues" evidence="5">
    <location>
        <begin position="901"/>
        <end position="932"/>
    </location>
</feature>
<organism evidence="6 7">
    <name type="scientific">Musa troglodytarum</name>
    <name type="common">fe'i banana</name>
    <dbReference type="NCBI Taxonomy" id="320322"/>
    <lineage>
        <taxon>Eukaryota</taxon>
        <taxon>Viridiplantae</taxon>
        <taxon>Streptophyta</taxon>
        <taxon>Embryophyta</taxon>
        <taxon>Tracheophyta</taxon>
        <taxon>Spermatophyta</taxon>
        <taxon>Magnoliopsida</taxon>
        <taxon>Liliopsida</taxon>
        <taxon>Zingiberales</taxon>
        <taxon>Musaceae</taxon>
        <taxon>Musa</taxon>
    </lineage>
</organism>
<accession>A0A9E7JET1</accession>
<evidence type="ECO:0000256" key="4">
    <source>
        <dbReference type="RuleBase" id="RU004005"/>
    </source>
</evidence>
<dbReference type="PANTHER" id="PTHR31008">
    <property type="entry name" value="COP1-INTERACTING PROTEIN-RELATED"/>
    <property type="match status" value="1"/>
</dbReference>
<dbReference type="GO" id="GO:0015934">
    <property type="term" value="C:large ribosomal subunit"/>
    <property type="evidence" value="ECO:0007669"/>
    <property type="project" value="InterPro"/>
</dbReference>
<reference evidence="6" key="1">
    <citation type="submission" date="2022-05" db="EMBL/GenBank/DDBJ databases">
        <title>The Musa troglodytarum L. genome provides insights into the mechanism of non-climacteric behaviour and enrichment of carotenoids.</title>
        <authorList>
            <person name="Wang J."/>
        </authorList>
    </citation>
    <scope>NUCLEOTIDE SEQUENCE</scope>
    <source>
        <tissue evidence="6">Leaf</tissue>
    </source>
</reference>
<dbReference type="HAMAP" id="MF_01331_A">
    <property type="entry name" value="Ribosomal_uL22_A"/>
    <property type="match status" value="1"/>
</dbReference>
<feature type="region of interest" description="Disordered" evidence="5">
    <location>
        <begin position="362"/>
        <end position="431"/>
    </location>
</feature>
<dbReference type="InterPro" id="IPR057265">
    <property type="entry name" value="Ribosomal_uL22_arc-type"/>
</dbReference>
<sequence>MRSEARLDSAVFQLTPTRTRCDLIIIANGKTEKIASGLLNPFLAHLKTAQDQIAKGGYSIILEPDPETDAAWFTKGTVERFVRFVSTPEVLERVTTIESEILQIENAIAIQGNDNLGLSTVEDCQTKPAETTEGTKPSGGPDAGKAIVLFKPASQPNPLDSNGSPTQEENSKVQLLKVLETRKMVLWKEQGMAFARAAAASFDMDNMVDLISFSENFGASRLKEACLRFMELWKKKHETGQWFEVEAAEAMSIRSEVSALNASGIIFAADSMMQKDHGDSRSVSGGDIVTGSNGKADKQIPSDSKVPLGHQEHFHGHFQHPTYPQWPMHSPAAPPMFQPYPVQGMPYYQNYPGSMPYYHPPYPPMEDPRFNSSHRKGSKRQSVDNKDAESETWERRTCSQDDSDQNTSDLEEEGSHGHKSHKIVGRSGKKKSGVEVIRNINYITSKKHVVGASESDSQSVSESDVGDENVHSDVRERRHKHSVRTTKKEDGRTKSVEYSDASGHDKAAYGEEADSGNWQAFQNFLLRAEEKLRTFDGDLFTGEKEPWSKRKQSKGEADPIVLPERVYGDFHDRRMVGFDSVNGKAFRLKQAASDDQLLVSSNGRDSTYNQFKEIESGGGAYRRMSSDEFMIHGQEKLLSFKSPSDPLVDNVDEHAGDAVKSSSYNITDESFLLPYRSGSQDPGSDSIIAIDMDSEFPSSLQKAQDSYDKGKNQLRYEPDDLSLVPERGMESVSIGYDPAMDYEFQSPIENAVKQEASNQEVLSAVTKEESKKLEKEKNLRASNDSMEKRRKDALVKKGTSSRLNQLTEAQKRADKLRSHKIDLQKMKKEREEEERKRLEALKIERQKRIAARSNSTIAKSPSTPQHTKTRSATKPSPSPYSGSKFSDAEPVSSPLRKLPIRNSSNGSSDSQKATQSSRVNDSNHGLTRSASSLPEVRKERNGLMPEAKPDSIRMKRFSDPKASNTHCASSVRSVTTDQVPKRGVPDDSQKKITAIMQLDKNKSATLPELKIKTPKMSSERIEKETTSTDTLQKGTGSKASQVSDSINKKSTKEKPSSSSDKNPVIEKTVVCLKNNVVTAPVVRESDDMIDTKERSHGDGLGTGYAAIHAPPSPIVIVHSGEGKLNKQLSSYEVVVPYSSNVPQPSNLSATEKPYQAPYARLSSLDDPVTGNLGCEGGVPASGSEVAAVHASRATIHVSSLEISNSGDPTHEKPWSKELKGFRKLLKFGRKSHDLASGEGDLDADASSVDDQTVAAAIFSSVLPPYALPQQEQREETGSMTSTTSDTKLGPCGVHFFLRNRGPQTKSQSRLVFKAASPSGCQRVGIGDREGSFEAMVKYSREPSNPTKSAKAMGHDLRVHFKNTRETAHAIRKLPLSKAKRYLEDVIAHKQAIPFRRFCRGVGRTAQAKGRHPNGQGRWPVKSARFILDLLKGAESNAEVKGLDVDALFISHIQVNQAPKQRRRTYRAHGRINPYMSSPCHIELILSEKEEPVKKEKYF</sequence>
<dbReference type="InterPro" id="IPR018260">
    <property type="entry name" value="Ribosomal_uL22_CS"/>
</dbReference>
<dbReference type="NCBIfam" id="TIGR01038">
    <property type="entry name" value="uL22_arch_euk"/>
    <property type="match status" value="1"/>
</dbReference>
<feature type="compositionally biased region" description="Polar residues" evidence="5">
    <location>
        <begin position="961"/>
        <end position="978"/>
    </location>
</feature>
<dbReference type="InterPro" id="IPR005721">
    <property type="entry name" value="Ribosomal_uL22_euk/arc"/>
</dbReference>
<feature type="compositionally biased region" description="Basic and acidic residues" evidence="5">
    <location>
        <begin position="1017"/>
        <end position="1026"/>
    </location>
</feature>
<evidence type="ECO:0000256" key="1">
    <source>
        <dbReference type="ARBA" id="ARBA00009451"/>
    </source>
</evidence>
<evidence type="ECO:0000256" key="3">
    <source>
        <dbReference type="ARBA" id="ARBA00023274"/>
    </source>
</evidence>
<feature type="compositionally biased region" description="Basic and acidic residues" evidence="5">
    <location>
        <begin position="486"/>
        <end position="509"/>
    </location>
</feature>
<feature type="region of interest" description="Disordered" evidence="5">
    <location>
        <begin position="276"/>
        <end position="308"/>
    </location>
</feature>
<feature type="region of interest" description="Disordered" evidence="5">
    <location>
        <begin position="449"/>
        <end position="511"/>
    </location>
</feature>
<feature type="compositionally biased region" description="Basic and acidic residues" evidence="5">
    <location>
        <begin position="381"/>
        <end position="399"/>
    </location>
</feature>
<dbReference type="GO" id="GO:0003735">
    <property type="term" value="F:structural constituent of ribosome"/>
    <property type="evidence" value="ECO:0007669"/>
    <property type="project" value="InterPro"/>
</dbReference>
<dbReference type="CDD" id="cd00336">
    <property type="entry name" value="Ribosomal_L22"/>
    <property type="match status" value="1"/>
</dbReference>
<dbReference type="NCBIfam" id="NF003260">
    <property type="entry name" value="PRK04223.1"/>
    <property type="match status" value="1"/>
</dbReference>
<comment type="similarity">
    <text evidence="1 4">Belongs to the universal ribosomal protein uL22 family.</text>
</comment>
<keyword evidence="2 4" id="KW-0689">Ribosomal protein</keyword>
<dbReference type="Proteomes" id="UP001055439">
    <property type="component" value="Chromosome 10"/>
</dbReference>
<feature type="compositionally biased region" description="Basic and acidic residues" evidence="5">
    <location>
        <begin position="766"/>
        <end position="795"/>
    </location>
</feature>
<dbReference type="PROSITE" id="PS00464">
    <property type="entry name" value="RIBOSOMAL_L22"/>
    <property type="match status" value="1"/>
</dbReference>
<dbReference type="Gene3D" id="3.90.470.10">
    <property type="entry name" value="Ribosomal protein L22/L17"/>
    <property type="match status" value="1"/>
</dbReference>
<evidence type="ECO:0000256" key="5">
    <source>
        <dbReference type="SAM" id="MobiDB-lite"/>
    </source>
</evidence>
<feature type="compositionally biased region" description="Basic residues" evidence="5">
    <location>
        <begin position="417"/>
        <end position="431"/>
    </location>
</feature>
<keyword evidence="7" id="KW-1185">Reference proteome</keyword>
<evidence type="ECO:0000256" key="2">
    <source>
        <dbReference type="ARBA" id="ARBA00022980"/>
    </source>
</evidence>
<proteinExistence type="inferred from homology"/>
<dbReference type="EMBL" id="CP097503">
    <property type="protein sequence ID" value="URD78465.1"/>
    <property type="molecule type" value="Genomic_DNA"/>
</dbReference>
<evidence type="ECO:0008006" key="8">
    <source>
        <dbReference type="Google" id="ProtNLM"/>
    </source>
</evidence>
<keyword evidence="3 4" id="KW-0687">Ribonucleoprotein</keyword>
<evidence type="ECO:0000313" key="6">
    <source>
        <dbReference type="EMBL" id="URD78465.1"/>
    </source>
</evidence>
<evidence type="ECO:0000313" key="7">
    <source>
        <dbReference type="Proteomes" id="UP001055439"/>
    </source>
</evidence>
<feature type="compositionally biased region" description="Polar residues" evidence="5">
    <location>
        <begin position="798"/>
        <end position="808"/>
    </location>
</feature>
<feature type="compositionally biased region" description="Polar residues" evidence="5">
    <location>
        <begin position="1027"/>
        <end position="1045"/>
    </location>
</feature>
<dbReference type="InterPro" id="IPR001063">
    <property type="entry name" value="Ribosomal_uL22"/>
</dbReference>
<dbReference type="OrthoDB" id="2020180at2759"/>
<dbReference type="PANTHER" id="PTHR31008:SF2">
    <property type="entry name" value="COP1-INTERACTING PROTEIN-LIKE PROTEIN"/>
    <property type="match status" value="1"/>
</dbReference>
<feature type="compositionally biased region" description="Basic and acidic residues" evidence="5">
    <location>
        <begin position="809"/>
        <end position="847"/>
    </location>
</feature>
<protein>
    <recommendedName>
        <fullName evidence="8">COP1-interacting protein 7</fullName>
    </recommendedName>
</protein>
<gene>
    <name evidence="6" type="ORF">MUK42_05409</name>
</gene>